<proteinExistence type="predicted"/>
<feature type="region of interest" description="Disordered" evidence="1">
    <location>
        <begin position="42"/>
        <end position="80"/>
    </location>
</feature>
<dbReference type="AlphaFoldDB" id="A0A822EKL8"/>
<sequence length="80" mass="9867">QKLTNDITDLNVELERYNTMIQNVDKTKRSFEKRIQDEKKVQEKLRQERDQNEKDFRDSETQRLNLSKELNERNYAYEDL</sequence>
<dbReference type="Proteomes" id="UP000663848">
    <property type="component" value="Unassembled WGS sequence"/>
</dbReference>
<evidence type="ECO:0000313" key="3">
    <source>
        <dbReference type="Proteomes" id="UP000663848"/>
    </source>
</evidence>
<feature type="non-terminal residue" evidence="2">
    <location>
        <position position="80"/>
    </location>
</feature>
<dbReference type="EMBL" id="CAJOBR010072704">
    <property type="protein sequence ID" value="CAF5104577.1"/>
    <property type="molecule type" value="Genomic_DNA"/>
</dbReference>
<protein>
    <submittedName>
        <fullName evidence="2">Uncharacterized protein</fullName>
    </submittedName>
</protein>
<evidence type="ECO:0000313" key="2">
    <source>
        <dbReference type="EMBL" id="CAF5104577.1"/>
    </source>
</evidence>
<feature type="compositionally biased region" description="Basic and acidic residues" evidence="1">
    <location>
        <begin position="69"/>
        <end position="80"/>
    </location>
</feature>
<reference evidence="2" key="1">
    <citation type="submission" date="2021-02" db="EMBL/GenBank/DDBJ databases">
        <authorList>
            <person name="Nowell W R."/>
        </authorList>
    </citation>
    <scope>NUCLEOTIDE SEQUENCE</scope>
</reference>
<feature type="non-terminal residue" evidence="2">
    <location>
        <position position="1"/>
    </location>
</feature>
<gene>
    <name evidence="2" type="ORF">QYT958_LOCUS45031</name>
</gene>
<feature type="compositionally biased region" description="Basic and acidic residues" evidence="1">
    <location>
        <begin position="42"/>
        <end position="61"/>
    </location>
</feature>
<accession>A0A822EKL8</accession>
<evidence type="ECO:0000256" key="1">
    <source>
        <dbReference type="SAM" id="MobiDB-lite"/>
    </source>
</evidence>
<name>A0A822EKL8_9BILA</name>
<comment type="caution">
    <text evidence="2">The sequence shown here is derived from an EMBL/GenBank/DDBJ whole genome shotgun (WGS) entry which is preliminary data.</text>
</comment>
<organism evidence="2 3">
    <name type="scientific">Rotaria socialis</name>
    <dbReference type="NCBI Taxonomy" id="392032"/>
    <lineage>
        <taxon>Eukaryota</taxon>
        <taxon>Metazoa</taxon>
        <taxon>Spiralia</taxon>
        <taxon>Gnathifera</taxon>
        <taxon>Rotifera</taxon>
        <taxon>Eurotatoria</taxon>
        <taxon>Bdelloidea</taxon>
        <taxon>Philodinida</taxon>
        <taxon>Philodinidae</taxon>
        <taxon>Rotaria</taxon>
    </lineage>
</organism>